<sequence length="486" mass="53443">MNSSTSHPVNIESVDASAQQDVNAIDLEASFSTLKQQYLTNKQPSLIERKTLLNSLKNALIENQQSLLVALNRDYGKRPDFDSLMADILPSVQHLNYTLKHLKTWLKPERRSAGLLLAPSSIYVHKQSKGVVGVIVPWNFPVFLSIGPIATALAAGNKAMVKLSEYTPFTNQVLRKIFSSLSDSVTIIEGGPDVAAKFTQLPFDHVFFTGSTSVGRLVAKSCAERLIPNTLELGGKSPVVIAPDSDLEKAADAIILGKSVNAGQICVAPDYVLVEQSQHLAFCQTYLERFAALYDVDKFNDEYGAVINLAQFERLQALLDDAKSKGARVLSPKGYEIDVQNRIMPPQLLVDVNEQMLACQNEIFGPVLPVIAYSEFSEAINYINNKARPLALYIMSKDKLAINQILQQTHSGGVCINDTLMHVGADDAPFGGIGESGVGNYHGREGFETFCHKRTVLKTPLWLPRVKLILKFKGLAKSLLTKLFVR</sequence>
<dbReference type="GO" id="GO:0050269">
    <property type="term" value="F:coniferyl-aldehyde dehydrogenase [NAD(P)+] activity"/>
    <property type="evidence" value="ECO:0007669"/>
    <property type="project" value="UniProtKB-EC"/>
</dbReference>
<dbReference type="InterPro" id="IPR016163">
    <property type="entry name" value="Ald_DH_C"/>
</dbReference>
<dbReference type="PANTHER" id="PTHR43570:SF20">
    <property type="entry name" value="ALDEHYDE DEHYDROGENASE ALDX-RELATED"/>
    <property type="match status" value="1"/>
</dbReference>
<evidence type="ECO:0000259" key="7">
    <source>
        <dbReference type="Pfam" id="PF00171"/>
    </source>
</evidence>
<comment type="caution">
    <text evidence="8">The sequence shown here is derived from an EMBL/GenBank/DDBJ whole genome shotgun (WGS) entry which is preliminary data.</text>
</comment>
<dbReference type="Proteomes" id="UP001382455">
    <property type="component" value="Unassembled WGS sequence"/>
</dbReference>
<evidence type="ECO:0000256" key="6">
    <source>
        <dbReference type="RuleBase" id="RU003345"/>
    </source>
</evidence>
<keyword evidence="3" id="KW-0520">NAD</keyword>
<dbReference type="Gene3D" id="3.40.605.10">
    <property type="entry name" value="Aldehyde Dehydrogenase, Chain A, domain 1"/>
    <property type="match status" value="1"/>
</dbReference>
<reference evidence="8 9" key="1">
    <citation type="submission" date="2023-12" db="EMBL/GenBank/DDBJ databases">
        <title>Friends and Foes: Symbiotic and Algicidal bacterial influence on Karenia brevis blooms.</title>
        <authorList>
            <person name="Fei C."/>
            <person name="Mohamed A.R."/>
            <person name="Booker A."/>
            <person name="Arshad M."/>
            <person name="Klass S."/>
            <person name="Ahn S."/>
            <person name="Gilbert P.M."/>
            <person name="Heil C.A."/>
            <person name="Martinez J.M."/>
            <person name="Amin S.A."/>
        </authorList>
    </citation>
    <scope>NUCLEOTIDE SEQUENCE [LARGE SCALE GENOMIC DNA]</scope>
    <source>
        <strain evidence="8 9">CE15</strain>
    </source>
</reference>
<name>A0ABU8EPZ8_9GAMM</name>
<feature type="active site" evidence="5">
    <location>
        <position position="232"/>
    </location>
</feature>
<dbReference type="InterPro" id="IPR029510">
    <property type="entry name" value="Ald_DH_CS_GLU"/>
</dbReference>
<dbReference type="CDD" id="cd07133">
    <property type="entry name" value="ALDH_CALDH_CalB"/>
    <property type="match status" value="1"/>
</dbReference>
<organism evidence="8 9">
    <name type="scientific">Pseudoalteromonas spongiae</name>
    <dbReference type="NCBI Taxonomy" id="298657"/>
    <lineage>
        <taxon>Bacteria</taxon>
        <taxon>Pseudomonadati</taxon>
        <taxon>Pseudomonadota</taxon>
        <taxon>Gammaproteobacteria</taxon>
        <taxon>Alteromonadales</taxon>
        <taxon>Pseudoalteromonadaceae</taxon>
        <taxon>Pseudoalteromonas</taxon>
    </lineage>
</organism>
<proteinExistence type="inferred from homology"/>
<evidence type="ECO:0000313" key="8">
    <source>
        <dbReference type="EMBL" id="MEI4548293.1"/>
    </source>
</evidence>
<gene>
    <name evidence="8" type="ORF">WAE96_01040</name>
</gene>
<protein>
    <recommendedName>
        <fullName evidence="4">Aldehyde dehydrogenase</fullName>
    </recommendedName>
</protein>
<keyword evidence="9" id="KW-1185">Reference proteome</keyword>
<dbReference type="InterPro" id="IPR012394">
    <property type="entry name" value="Aldehyde_DH_NAD(P)"/>
</dbReference>
<dbReference type="Gene3D" id="3.40.309.10">
    <property type="entry name" value="Aldehyde Dehydrogenase, Chain A, domain 2"/>
    <property type="match status" value="1"/>
</dbReference>
<evidence type="ECO:0000256" key="1">
    <source>
        <dbReference type="ARBA" id="ARBA00009986"/>
    </source>
</evidence>
<dbReference type="PANTHER" id="PTHR43570">
    <property type="entry name" value="ALDEHYDE DEHYDROGENASE"/>
    <property type="match status" value="1"/>
</dbReference>
<feature type="domain" description="Aldehyde dehydrogenase" evidence="7">
    <location>
        <begin position="22"/>
        <end position="456"/>
    </location>
</feature>
<dbReference type="PROSITE" id="PS00687">
    <property type="entry name" value="ALDEHYDE_DEHYDR_GLU"/>
    <property type="match status" value="1"/>
</dbReference>
<evidence type="ECO:0000256" key="4">
    <source>
        <dbReference type="PIRNR" id="PIRNR036492"/>
    </source>
</evidence>
<evidence type="ECO:0000256" key="3">
    <source>
        <dbReference type="ARBA" id="ARBA00023027"/>
    </source>
</evidence>
<dbReference type="PIRSF" id="PIRSF036492">
    <property type="entry name" value="ALDH"/>
    <property type="match status" value="1"/>
</dbReference>
<dbReference type="InterPro" id="IPR016162">
    <property type="entry name" value="Ald_DH_N"/>
</dbReference>
<dbReference type="EMBL" id="JBAWKS010000001">
    <property type="protein sequence ID" value="MEI4548293.1"/>
    <property type="molecule type" value="Genomic_DNA"/>
</dbReference>
<dbReference type="RefSeq" id="WP_336434306.1">
    <property type="nucleotide sequence ID" value="NZ_JBAWKS010000001.1"/>
</dbReference>
<accession>A0ABU8EPZ8</accession>
<keyword evidence="2 4" id="KW-0560">Oxidoreductase</keyword>
<dbReference type="SUPFAM" id="SSF53720">
    <property type="entry name" value="ALDH-like"/>
    <property type="match status" value="1"/>
</dbReference>
<dbReference type="Pfam" id="PF00171">
    <property type="entry name" value="Aldedh"/>
    <property type="match status" value="1"/>
</dbReference>
<evidence type="ECO:0000313" key="9">
    <source>
        <dbReference type="Proteomes" id="UP001382455"/>
    </source>
</evidence>
<dbReference type="InterPro" id="IPR016161">
    <property type="entry name" value="Ald_DH/histidinol_DH"/>
</dbReference>
<evidence type="ECO:0000256" key="5">
    <source>
        <dbReference type="PROSITE-ProRule" id="PRU10007"/>
    </source>
</evidence>
<evidence type="ECO:0000256" key="2">
    <source>
        <dbReference type="ARBA" id="ARBA00023002"/>
    </source>
</evidence>
<comment type="similarity">
    <text evidence="1 4 6">Belongs to the aldehyde dehydrogenase family.</text>
</comment>
<dbReference type="InterPro" id="IPR015590">
    <property type="entry name" value="Aldehyde_DH_dom"/>
</dbReference>